<dbReference type="InterPro" id="IPR029069">
    <property type="entry name" value="HotDog_dom_sf"/>
</dbReference>
<evidence type="ECO:0000313" key="3">
    <source>
        <dbReference type="Proteomes" id="UP000028501"/>
    </source>
</evidence>
<dbReference type="AlphaFoldDB" id="A0A075WN03"/>
<gene>
    <name evidence="2" type="ORF">AFULGI_00021920</name>
</gene>
<protein>
    <submittedName>
        <fullName evidence="2">Acyl dehydratase</fullName>
    </submittedName>
</protein>
<dbReference type="HOGENOM" id="CLU_094876_0_0_2"/>
<accession>A0A075WN03</accession>
<dbReference type="Gene3D" id="3.10.129.10">
    <property type="entry name" value="Hotdog Thioesterase"/>
    <property type="match status" value="1"/>
</dbReference>
<reference evidence="2 3" key="1">
    <citation type="submission" date="2013-07" db="EMBL/GenBank/DDBJ databases">
        <title>Genome of Archaeoglobus fulgidus.</title>
        <authorList>
            <person name="Fiebig A."/>
            <person name="Birkeland N.-K."/>
        </authorList>
    </citation>
    <scope>NUCLEOTIDE SEQUENCE [LARGE SCALE GENOMIC DNA]</scope>
    <source>
        <strain evidence="2 3">DSM 8774</strain>
    </source>
</reference>
<dbReference type="KEGG" id="afg:AFULGI_00021920"/>
<dbReference type="CDD" id="cd03446">
    <property type="entry name" value="MaoC_like"/>
    <property type="match status" value="1"/>
</dbReference>
<proteinExistence type="predicted"/>
<dbReference type="PANTHER" id="PTHR43664">
    <property type="entry name" value="MONOAMINE OXIDASE-RELATED"/>
    <property type="match status" value="1"/>
</dbReference>
<dbReference type="InterPro" id="IPR002539">
    <property type="entry name" value="MaoC-like_dom"/>
</dbReference>
<evidence type="ECO:0000313" key="2">
    <source>
        <dbReference type="EMBL" id="AIG98928.1"/>
    </source>
</evidence>
<name>A0A075WN03_ARCFL</name>
<sequence length="178" mass="20150">MRILSIFHSTPNKYIFIMDFPRIIMARNPIYFESIQIGEKIEGLPRTVTETDIWTFAYLTADFFPLHTDVEFAKKTIFGKPIAQGMLVLSIALGMVDQVILSNYDVSSVIAFFGIKDVRFLRPVFIGDTIAASAEVVEKQDFDEKSGVVTYKLEVKNQRGELVLTALYSALIRKTPSK</sequence>
<dbReference type="SUPFAM" id="SSF54637">
    <property type="entry name" value="Thioesterase/thiol ester dehydrase-isomerase"/>
    <property type="match status" value="1"/>
</dbReference>
<dbReference type="Pfam" id="PF01575">
    <property type="entry name" value="MaoC_dehydratas"/>
    <property type="match status" value="1"/>
</dbReference>
<dbReference type="PANTHER" id="PTHR43664:SF1">
    <property type="entry name" value="BETA-METHYLMALYL-COA DEHYDRATASE"/>
    <property type="match status" value="1"/>
</dbReference>
<dbReference type="EMBL" id="CP006577">
    <property type="protein sequence ID" value="AIG98928.1"/>
    <property type="molecule type" value="Genomic_DNA"/>
</dbReference>
<dbReference type="Proteomes" id="UP000028501">
    <property type="component" value="Chromosome"/>
</dbReference>
<dbReference type="InterPro" id="IPR052342">
    <property type="entry name" value="MCH/BMMD"/>
</dbReference>
<feature type="domain" description="MaoC-like" evidence="1">
    <location>
        <begin position="37"/>
        <end position="154"/>
    </location>
</feature>
<organism evidence="2 3">
    <name type="scientific">Archaeoglobus fulgidus DSM 8774</name>
    <dbReference type="NCBI Taxonomy" id="1344584"/>
    <lineage>
        <taxon>Archaea</taxon>
        <taxon>Methanobacteriati</taxon>
        <taxon>Methanobacteriota</taxon>
        <taxon>Archaeoglobi</taxon>
        <taxon>Archaeoglobales</taxon>
        <taxon>Archaeoglobaceae</taxon>
        <taxon>Archaeoglobus</taxon>
    </lineage>
</organism>
<evidence type="ECO:0000259" key="1">
    <source>
        <dbReference type="Pfam" id="PF01575"/>
    </source>
</evidence>